<keyword evidence="4" id="KW-1185">Reference proteome</keyword>
<dbReference type="PANTHER" id="PTHR36834">
    <property type="entry name" value="MEMBRANE PROTEIN-RELATED"/>
    <property type="match status" value="1"/>
</dbReference>
<dbReference type="InterPro" id="IPR053150">
    <property type="entry name" value="Teicoplanin_resist-assoc"/>
</dbReference>
<evidence type="ECO:0000256" key="1">
    <source>
        <dbReference type="SAM" id="Phobius"/>
    </source>
</evidence>
<dbReference type="NCBIfam" id="NF038403">
    <property type="entry name" value="perm_prefix_1"/>
    <property type="match status" value="1"/>
</dbReference>
<dbReference type="InterPro" id="IPR047928">
    <property type="entry name" value="Perm_prefix_1"/>
</dbReference>
<dbReference type="RefSeq" id="WP_380702399.1">
    <property type="nucleotide sequence ID" value="NZ_JBHSAP010000007.1"/>
</dbReference>
<keyword evidence="1" id="KW-0812">Transmembrane</keyword>
<evidence type="ECO:0000313" key="4">
    <source>
        <dbReference type="Proteomes" id="UP001595843"/>
    </source>
</evidence>
<protein>
    <submittedName>
        <fullName evidence="3">VanZ family protein</fullName>
    </submittedName>
</protein>
<accession>A0ABV8JBM3</accession>
<feature type="domain" description="VanZ-like" evidence="2">
    <location>
        <begin position="86"/>
        <end position="224"/>
    </location>
</feature>
<keyword evidence="1" id="KW-1133">Transmembrane helix</keyword>
<feature type="transmembrane region" description="Helical" evidence="1">
    <location>
        <begin position="145"/>
        <end position="170"/>
    </location>
</feature>
<sequence>MSLEGYLDEVVRGLPCSKQEKRDIHDELLDHLQSLKDEFTDQGYKEEKAEQMALESFGPSQSIAKELKRSLPLLDPYRKKWTLVGFFIYMVSMVYILFINVDRFVGRDFIIHRRAAFPEYSYVYHNLIPFRTIKNYFVYADHYTLYNWFCNLFGNILLFIPLGLMLPLLFSGCHFFSRLFAYLFAVSLCFETLQAFFDMGRFDVDDMLLNLIGGGLGFLIYRLIVRIHRKRTKAE</sequence>
<feature type="transmembrane region" description="Helical" evidence="1">
    <location>
        <begin position="81"/>
        <end position="99"/>
    </location>
</feature>
<dbReference type="InterPro" id="IPR006976">
    <property type="entry name" value="VanZ-like"/>
</dbReference>
<keyword evidence="1" id="KW-0472">Membrane</keyword>
<dbReference type="EMBL" id="JBHSAP010000007">
    <property type="protein sequence ID" value="MFC4075979.1"/>
    <property type="molecule type" value="Genomic_DNA"/>
</dbReference>
<name>A0ABV8JBM3_9BACL</name>
<dbReference type="Pfam" id="PF04892">
    <property type="entry name" value="VanZ"/>
    <property type="match status" value="1"/>
</dbReference>
<proteinExistence type="predicted"/>
<evidence type="ECO:0000259" key="2">
    <source>
        <dbReference type="Pfam" id="PF04892"/>
    </source>
</evidence>
<dbReference type="PANTHER" id="PTHR36834:SF1">
    <property type="entry name" value="INTEGRAL MEMBRANE PROTEIN"/>
    <property type="match status" value="1"/>
</dbReference>
<dbReference type="Proteomes" id="UP001595843">
    <property type="component" value="Unassembled WGS sequence"/>
</dbReference>
<comment type="caution">
    <text evidence="3">The sequence shown here is derived from an EMBL/GenBank/DDBJ whole genome shotgun (WGS) entry which is preliminary data.</text>
</comment>
<organism evidence="3 4">
    <name type="scientific">Salinithrix halophila</name>
    <dbReference type="NCBI Taxonomy" id="1485204"/>
    <lineage>
        <taxon>Bacteria</taxon>
        <taxon>Bacillati</taxon>
        <taxon>Bacillota</taxon>
        <taxon>Bacilli</taxon>
        <taxon>Bacillales</taxon>
        <taxon>Thermoactinomycetaceae</taxon>
        <taxon>Salinithrix</taxon>
    </lineage>
</organism>
<reference evidence="4" key="1">
    <citation type="journal article" date="2019" name="Int. J. Syst. Evol. Microbiol.">
        <title>The Global Catalogue of Microorganisms (GCM) 10K type strain sequencing project: providing services to taxonomists for standard genome sequencing and annotation.</title>
        <authorList>
            <consortium name="The Broad Institute Genomics Platform"/>
            <consortium name="The Broad Institute Genome Sequencing Center for Infectious Disease"/>
            <person name="Wu L."/>
            <person name="Ma J."/>
        </authorList>
    </citation>
    <scope>NUCLEOTIDE SEQUENCE [LARGE SCALE GENOMIC DNA]</scope>
    <source>
        <strain evidence="4">IBRC-M 10813</strain>
    </source>
</reference>
<gene>
    <name evidence="3" type="ORF">ACFOUO_04070</name>
</gene>
<feature type="transmembrane region" description="Helical" evidence="1">
    <location>
        <begin position="179"/>
        <end position="196"/>
    </location>
</feature>
<evidence type="ECO:0000313" key="3">
    <source>
        <dbReference type="EMBL" id="MFC4075979.1"/>
    </source>
</evidence>
<feature type="transmembrane region" description="Helical" evidence="1">
    <location>
        <begin position="208"/>
        <end position="225"/>
    </location>
</feature>